<organism evidence="2 3">
    <name type="scientific">Phakopsora pachyrhizi</name>
    <name type="common">Asian soybean rust disease fungus</name>
    <dbReference type="NCBI Taxonomy" id="170000"/>
    <lineage>
        <taxon>Eukaryota</taxon>
        <taxon>Fungi</taxon>
        <taxon>Dikarya</taxon>
        <taxon>Basidiomycota</taxon>
        <taxon>Pucciniomycotina</taxon>
        <taxon>Pucciniomycetes</taxon>
        <taxon>Pucciniales</taxon>
        <taxon>Phakopsoraceae</taxon>
        <taxon>Phakopsora</taxon>
    </lineage>
</organism>
<gene>
    <name evidence="2" type="ORF">PPACK8108_LOCUS23061</name>
</gene>
<evidence type="ECO:0000313" key="3">
    <source>
        <dbReference type="Proteomes" id="UP001153365"/>
    </source>
</evidence>
<keyword evidence="3" id="KW-1185">Reference proteome</keyword>
<evidence type="ECO:0000256" key="1">
    <source>
        <dbReference type="SAM" id="Phobius"/>
    </source>
</evidence>
<dbReference type="Proteomes" id="UP001153365">
    <property type="component" value="Unassembled WGS sequence"/>
</dbReference>
<comment type="caution">
    <text evidence="2">The sequence shown here is derived from an EMBL/GenBank/DDBJ whole genome shotgun (WGS) entry which is preliminary data.</text>
</comment>
<dbReference type="EMBL" id="CALTRL010005957">
    <property type="protein sequence ID" value="CAH7688145.1"/>
    <property type="molecule type" value="Genomic_DNA"/>
</dbReference>
<reference evidence="2" key="1">
    <citation type="submission" date="2022-06" db="EMBL/GenBank/DDBJ databases">
        <authorList>
            <consortium name="SYNGENTA / RWTH Aachen University"/>
        </authorList>
    </citation>
    <scope>NUCLEOTIDE SEQUENCE</scope>
</reference>
<name>A0AAV0BLM4_PHAPC</name>
<keyword evidence="1" id="KW-0812">Transmembrane</keyword>
<sequence length="89" mass="11034">LICVWCCYKFKLLIVFYIYIFILFYLFIYLFYLFFYSFMILLLFYKMKLLAFIGDFFTPMLPLLLFFLSSLHYSLLLCPAPLFCFFFFL</sequence>
<dbReference type="AlphaFoldDB" id="A0AAV0BLM4"/>
<feature type="transmembrane region" description="Helical" evidence="1">
    <location>
        <begin position="65"/>
        <end position="88"/>
    </location>
</feature>
<feature type="non-terminal residue" evidence="2">
    <location>
        <position position="89"/>
    </location>
</feature>
<accession>A0AAV0BLM4</accession>
<keyword evidence="1" id="KW-0472">Membrane</keyword>
<protein>
    <submittedName>
        <fullName evidence="2">Uncharacterized protein</fullName>
    </submittedName>
</protein>
<keyword evidence="1" id="KW-1133">Transmembrane helix</keyword>
<feature type="non-terminal residue" evidence="2">
    <location>
        <position position="1"/>
    </location>
</feature>
<evidence type="ECO:0000313" key="2">
    <source>
        <dbReference type="EMBL" id="CAH7688145.1"/>
    </source>
</evidence>
<proteinExistence type="predicted"/>
<feature type="transmembrane region" description="Helical" evidence="1">
    <location>
        <begin position="12"/>
        <end position="45"/>
    </location>
</feature>